<proteinExistence type="predicted"/>
<dbReference type="Pfam" id="PF03279">
    <property type="entry name" value="Lip_A_acyltrans"/>
    <property type="match status" value="1"/>
</dbReference>
<evidence type="ECO:0000256" key="4">
    <source>
        <dbReference type="ARBA" id="ARBA00022679"/>
    </source>
</evidence>
<gene>
    <name evidence="7" type="ORF">AB0T83_05790</name>
</gene>
<evidence type="ECO:0000256" key="2">
    <source>
        <dbReference type="ARBA" id="ARBA00022475"/>
    </source>
</evidence>
<sequence length="305" mass="33444">MGKNRKDDAPNPLHRWAILALVRAPLLLPYGLRGPVVGWLMSRVVAPIARYDQRVIDNLNYVLPDLDPAEVKRLSRAVPANTGRMLIEIASGDRFTDRIAKIQMQGPGLPALDQARAEGRPIIVVSGHFGNFDAARAALAQRGHQIGALYRPVDDPVLDTEFHTVLSRIAAPVFPRGRKGLGAMLRFLRKGNTVAILLDQFVHEGAEVTFFGKPAPTSTSAAEMALKYGALLIPVYGIRTGDGFDIIAEEPIPPSDAITMTQAINDSLEARVRAHMDQWLWIHRRWKPELQRTRAAAKTGPGPGA</sequence>
<keyword evidence="6 7" id="KW-0012">Acyltransferase</keyword>
<evidence type="ECO:0000256" key="6">
    <source>
        <dbReference type="ARBA" id="ARBA00023315"/>
    </source>
</evidence>
<dbReference type="PANTHER" id="PTHR30606:SF10">
    <property type="entry name" value="PHOSPHATIDYLINOSITOL MANNOSIDE ACYLTRANSFERASE"/>
    <property type="match status" value="1"/>
</dbReference>
<evidence type="ECO:0000256" key="5">
    <source>
        <dbReference type="ARBA" id="ARBA00023136"/>
    </source>
</evidence>
<dbReference type="PANTHER" id="PTHR30606">
    <property type="entry name" value="LIPID A BIOSYNTHESIS LAUROYL ACYLTRANSFERASE"/>
    <property type="match status" value="1"/>
</dbReference>
<evidence type="ECO:0000256" key="1">
    <source>
        <dbReference type="ARBA" id="ARBA00004533"/>
    </source>
</evidence>
<dbReference type="PIRSF" id="PIRSF026649">
    <property type="entry name" value="MsbB"/>
    <property type="match status" value="1"/>
</dbReference>
<dbReference type="RefSeq" id="WP_366192100.1">
    <property type="nucleotide sequence ID" value="NZ_JBFBVU010000005.1"/>
</dbReference>
<organism evidence="7 8">
    <name type="scientific">Meridianimarinicoccus marinus</name>
    <dbReference type="NCBI Taxonomy" id="3231483"/>
    <lineage>
        <taxon>Bacteria</taxon>
        <taxon>Pseudomonadati</taxon>
        <taxon>Pseudomonadota</taxon>
        <taxon>Alphaproteobacteria</taxon>
        <taxon>Rhodobacterales</taxon>
        <taxon>Paracoccaceae</taxon>
        <taxon>Meridianimarinicoccus</taxon>
    </lineage>
</organism>
<protein>
    <submittedName>
        <fullName evidence="7">Lysophospholipid acyltransferase family protein</fullName>
    </submittedName>
</protein>
<keyword evidence="2" id="KW-1003">Cell membrane</keyword>
<keyword evidence="8" id="KW-1185">Reference proteome</keyword>
<keyword evidence="3" id="KW-0997">Cell inner membrane</keyword>
<dbReference type="CDD" id="cd07984">
    <property type="entry name" value="LPLAT_LABLAT-like"/>
    <property type="match status" value="1"/>
</dbReference>
<dbReference type="InterPro" id="IPR004960">
    <property type="entry name" value="LipA_acyltrans"/>
</dbReference>
<keyword evidence="4" id="KW-0808">Transferase</keyword>
<evidence type="ECO:0000256" key="3">
    <source>
        <dbReference type="ARBA" id="ARBA00022519"/>
    </source>
</evidence>
<keyword evidence="5" id="KW-0472">Membrane</keyword>
<evidence type="ECO:0000313" key="7">
    <source>
        <dbReference type="EMBL" id="MEV8466295.1"/>
    </source>
</evidence>
<name>A0ABV3L420_9RHOB</name>
<dbReference type="Proteomes" id="UP001553161">
    <property type="component" value="Unassembled WGS sequence"/>
</dbReference>
<comment type="subcellular location">
    <subcellularLocation>
        <location evidence="1">Cell inner membrane</location>
    </subcellularLocation>
</comment>
<dbReference type="GO" id="GO:0016746">
    <property type="term" value="F:acyltransferase activity"/>
    <property type="evidence" value="ECO:0007669"/>
    <property type="project" value="UniProtKB-KW"/>
</dbReference>
<dbReference type="EMBL" id="JBFBVU010000005">
    <property type="protein sequence ID" value="MEV8466295.1"/>
    <property type="molecule type" value="Genomic_DNA"/>
</dbReference>
<evidence type="ECO:0000313" key="8">
    <source>
        <dbReference type="Proteomes" id="UP001553161"/>
    </source>
</evidence>
<comment type="caution">
    <text evidence="7">The sequence shown here is derived from an EMBL/GenBank/DDBJ whole genome shotgun (WGS) entry which is preliminary data.</text>
</comment>
<reference evidence="7 8" key="1">
    <citation type="submission" date="2024-07" db="EMBL/GenBank/DDBJ databases">
        <authorList>
            <person name="Kang M."/>
        </authorList>
    </citation>
    <scope>NUCLEOTIDE SEQUENCE [LARGE SCALE GENOMIC DNA]</scope>
    <source>
        <strain evidence="7 8">DFM31</strain>
    </source>
</reference>
<accession>A0ABV3L420</accession>